<feature type="region of interest" description="Disordered" evidence="1">
    <location>
        <begin position="20"/>
        <end position="66"/>
    </location>
</feature>
<sequence>MLGAGADCLVRTEEQVVGAERSEREAHAGSLGRIRIGSAPSSPKVGVESRNTGSSDGVTVTQRNERDVGVISEGAPVVWGPAPVAAQGVVLPVKSVLGSNKHAVVQVSGAGEDSTPRPALVADMVSADGDWDWDRLREVLPEVILDHLAATPPPLPHLGADVPGWRWDDKREFRVSSAYSVLMQDGARVHSSKWARIWSLKVPQRVKVFLWITAHHRRLTNVERVRRHIASSDMCGLCFRGPEDIDHVLRHCGKANELWRNVLGREVAASLSSLSFEDWLHGNISGSLPAIIGRTDWHMEFAIYCWLLWKLRCTDKLAKLGQQASLQGNRFAAPPASMALAVAADKQHWEDGSVELEVA</sequence>
<feature type="domain" description="Reverse transcriptase zinc-binding" evidence="2">
    <location>
        <begin position="173"/>
        <end position="259"/>
    </location>
</feature>
<reference evidence="3 4" key="1">
    <citation type="journal article" date="2024" name="G3 (Bethesda)">
        <title>Genome assembly of Hibiscus sabdariffa L. provides insights into metabolisms of medicinal natural products.</title>
        <authorList>
            <person name="Kim T."/>
        </authorList>
    </citation>
    <scope>NUCLEOTIDE SEQUENCE [LARGE SCALE GENOMIC DNA]</scope>
    <source>
        <strain evidence="3">TK-2024</strain>
        <tissue evidence="3">Old leaves</tissue>
    </source>
</reference>
<protein>
    <recommendedName>
        <fullName evidence="2">Reverse transcriptase zinc-binding domain-containing protein</fullName>
    </recommendedName>
</protein>
<gene>
    <name evidence="3" type="ORF">V6N11_035896</name>
</gene>
<evidence type="ECO:0000256" key="1">
    <source>
        <dbReference type="SAM" id="MobiDB-lite"/>
    </source>
</evidence>
<proteinExistence type="predicted"/>
<organism evidence="3 4">
    <name type="scientific">Hibiscus sabdariffa</name>
    <name type="common">roselle</name>
    <dbReference type="NCBI Taxonomy" id="183260"/>
    <lineage>
        <taxon>Eukaryota</taxon>
        <taxon>Viridiplantae</taxon>
        <taxon>Streptophyta</taxon>
        <taxon>Embryophyta</taxon>
        <taxon>Tracheophyta</taxon>
        <taxon>Spermatophyta</taxon>
        <taxon>Magnoliopsida</taxon>
        <taxon>eudicotyledons</taxon>
        <taxon>Gunneridae</taxon>
        <taxon>Pentapetalae</taxon>
        <taxon>rosids</taxon>
        <taxon>malvids</taxon>
        <taxon>Malvales</taxon>
        <taxon>Malvaceae</taxon>
        <taxon>Malvoideae</taxon>
        <taxon>Hibiscus</taxon>
    </lineage>
</organism>
<evidence type="ECO:0000259" key="2">
    <source>
        <dbReference type="Pfam" id="PF13966"/>
    </source>
</evidence>
<evidence type="ECO:0000313" key="3">
    <source>
        <dbReference type="EMBL" id="KAK9009356.1"/>
    </source>
</evidence>
<name>A0ABR2R8S6_9ROSI</name>
<evidence type="ECO:0000313" key="4">
    <source>
        <dbReference type="Proteomes" id="UP001396334"/>
    </source>
</evidence>
<accession>A0ABR2R8S6</accession>
<keyword evidence="4" id="KW-1185">Reference proteome</keyword>
<feature type="compositionally biased region" description="Polar residues" evidence="1">
    <location>
        <begin position="49"/>
        <end position="62"/>
    </location>
</feature>
<comment type="caution">
    <text evidence="3">The sequence shown here is derived from an EMBL/GenBank/DDBJ whole genome shotgun (WGS) entry which is preliminary data.</text>
</comment>
<dbReference type="Pfam" id="PF13966">
    <property type="entry name" value="zf-RVT"/>
    <property type="match status" value="1"/>
</dbReference>
<dbReference type="InterPro" id="IPR026960">
    <property type="entry name" value="RVT-Znf"/>
</dbReference>
<dbReference type="Proteomes" id="UP001396334">
    <property type="component" value="Unassembled WGS sequence"/>
</dbReference>
<dbReference type="EMBL" id="JBBPBN010000024">
    <property type="protein sequence ID" value="KAK9009356.1"/>
    <property type="molecule type" value="Genomic_DNA"/>
</dbReference>